<protein>
    <submittedName>
        <fullName evidence="2">Uncharacterized protein</fullName>
    </submittedName>
</protein>
<reference evidence="2" key="1">
    <citation type="submission" date="2023-07" db="EMBL/GenBank/DDBJ databases">
        <title>draft genome sequence of fig (Ficus carica).</title>
        <authorList>
            <person name="Takahashi T."/>
            <person name="Nishimura K."/>
        </authorList>
    </citation>
    <scope>NUCLEOTIDE SEQUENCE</scope>
</reference>
<organism evidence="2 3">
    <name type="scientific">Ficus carica</name>
    <name type="common">Common fig</name>
    <dbReference type="NCBI Taxonomy" id="3494"/>
    <lineage>
        <taxon>Eukaryota</taxon>
        <taxon>Viridiplantae</taxon>
        <taxon>Streptophyta</taxon>
        <taxon>Embryophyta</taxon>
        <taxon>Tracheophyta</taxon>
        <taxon>Spermatophyta</taxon>
        <taxon>Magnoliopsida</taxon>
        <taxon>eudicotyledons</taxon>
        <taxon>Gunneridae</taxon>
        <taxon>Pentapetalae</taxon>
        <taxon>rosids</taxon>
        <taxon>fabids</taxon>
        <taxon>Rosales</taxon>
        <taxon>Moraceae</taxon>
        <taxon>Ficeae</taxon>
        <taxon>Ficus</taxon>
    </lineage>
</organism>
<sequence>MFSVRGINNTYDECVAAPAILEIPESMIEIVSMIMMEQTPKLARALRFMKSSEYEIVLNQWSSEALKQLKFLIPELMRYCTSYVRSDNTIFDEHRSFYFLQLFWDFLSPPSVVGVILVTHCKATFLAPKYCQDQGLEISECNPPSFRHASVGCGYIDGNDLLILKILPPKLVDNLFPDMDGPESQGGVSSVGSTNNPHLLLPVLEFWALQWQRLPAIPLCLSMSSEHLVGKEILSIDSPPAQDRFGFEQARGSLSQGWEVVGVRGLLRLVQLASSQRRGNMPPELNPDDPMEDDSKGDIRYDSSPCG</sequence>
<feature type="region of interest" description="Disordered" evidence="1">
    <location>
        <begin position="277"/>
        <end position="307"/>
    </location>
</feature>
<comment type="caution">
    <text evidence="2">The sequence shown here is derived from an EMBL/GenBank/DDBJ whole genome shotgun (WGS) entry which is preliminary data.</text>
</comment>
<keyword evidence="3" id="KW-1185">Reference proteome</keyword>
<evidence type="ECO:0000313" key="2">
    <source>
        <dbReference type="EMBL" id="GMN58738.1"/>
    </source>
</evidence>
<evidence type="ECO:0000313" key="3">
    <source>
        <dbReference type="Proteomes" id="UP001187192"/>
    </source>
</evidence>
<proteinExistence type="predicted"/>
<name>A0AA88DNS3_FICCA</name>
<evidence type="ECO:0000256" key="1">
    <source>
        <dbReference type="SAM" id="MobiDB-lite"/>
    </source>
</evidence>
<dbReference type="AlphaFoldDB" id="A0AA88DNS3"/>
<dbReference type="EMBL" id="BTGU01000080">
    <property type="protein sequence ID" value="GMN58738.1"/>
    <property type="molecule type" value="Genomic_DNA"/>
</dbReference>
<dbReference type="Proteomes" id="UP001187192">
    <property type="component" value="Unassembled WGS sequence"/>
</dbReference>
<accession>A0AA88DNS3</accession>
<gene>
    <name evidence="2" type="ORF">TIFTF001_027837</name>
</gene>